<protein>
    <submittedName>
        <fullName evidence="4">CCHC-type domain-containing protein</fullName>
    </submittedName>
</protein>
<feature type="coiled-coil region" evidence="1">
    <location>
        <begin position="180"/>
        <end position="239"/>
    </location>
</feature>
<organism evidence="3 4">
    <name type="scientific">Romanomermis culicivorax</name>
    <name type="common">Nematode worm</name>
    <dbReference type="NCBI Taxonomy" id="13658"/>
    <lineage>
        <taxon>Eukaryota</taxon>
        <taxon>Metazoa</taxon>
        <taxon>Ecdysozoa</taxon>
        <taxon>Nematoda</taxon>
        <taxon>Enoplea</taxon>
        <taxon>Dorylaimia</taxon>
        <taxon>Mermithida</taxon>
        <taxon>Mermithoidea</taxon>
        <taxon>Mermithidae</taxon>
        <taxon>Romanomermis</taxon>
    </lineage>
</organism>
<sequence>MNFMNRYSNLSAGFNRRPKSRPKVVDNENANFLRDLNLQHTNSQKIQIPKIRRQQQNTTAIMNNKPTSVVVNRNNWVFSDIFLAPTKNSEQETIVDRRRTILGDQLGKFMARQVIADSTTAPTATNPCLGVTKQCPKNERNFGYSNFEGSAVINDYVSQKIWPVEEPVVEVARQRENRASVNSRGENETLQQKLSGLEQQTVKLYTAKRNFNEKLKQVVVDYEKQIEKLKKDLDFESQANRKSFLECVTLRKDLSEKGKEIESLTQKLYDCRESAEAQVSKLKDDIRELENRCQTAENKYAQSRYHSGGCVFQGRSHQGPIRNSQCLSRSSKCALQSCSLVQSKENHKLVSSKKDYKLLNSKEKMIKIIVPADYTIPGYIWCQTTSMIRPIKLKLWYNSMALYCKQCMKDGHLKKDHNVADDNLPHPLPNFNCYSNVVSSG</sequence>
<dbReference type="WBParaSite" id="nRc.2.0.1.t36975-RA">
    <property type="protein sequence ID" value="nRc.2.0.1.t36975-RA"/>
    <property type="gene ID" value="nRc.2.0.1.g36975"/>
</dbReference>
<evidence type="ECO:0000256" key="2">
    <source>
        <dbReference type="SAM" id="MobiDB-lite"/>
    </source>
</evidence>
<keyword evidence="3" id="KW-1185">Reference proteome</keyword>
<feature type="coiled-coil region" evidence="1">
    <location>
        <begin position="272"/>
        <end position="306"/>
    </location>
</feature>
<proteinExistence type="predicted"/>
<keyword evidence="1" id="KW-0175">Coiled coil</keyword>
<feature type="compositionally biased region" description="Polar residues" evidence="2">
    <location>
        <begin position="1"/>
        <end position="12"/>
    </location>
</feature>
<evidence type="ECO:0000313" key="4">
    <source>
        <dbReference type="WBParaSite" id="nRc.2.0.1.t36975-RA"/>
    </source>
</evidence>
<evidence type="ECO:0000313" key="3">
    <source>
        <dbReference type="Proteomes" id="UP000887565"/>
    </source>
</evidence>
<feature type="region of interest" description="Disordered" evidence="2">
    <location>
        <begin position="1"/>
        <end position="22"/>
    </location>
</feature>
<accession>A0A915KF25</accession>
<dbReference type="AlphaFoldDB" id="A0A915KF25"/>
<name>A0A915KF25_ROMCU</name>
<evidence type="ECO:0000256" key="1">
    <source>
        <dbReference type="SAM" id="Coils"/>
    </source>
</evidence>
<reference evidence="4" key="1">
    <citation type="submission" date="2022-11" db="UniProtKB">
        <authorList>
            <consortium name="WormBaseParasite"/>
        </authorList>
    </citation>
    <scope>IDENTIFICATION</scope>
</reference>
<dbReference type="Proteomes" id="UP000887565">
    <property type="component" value="Unplaced"/>
</dbReference>